<evidence type="ECO:0000313" key="1">
    <source>
        <dbReference type="EMBL" id="CEF02857.1"/>
    </source>
</evidence>
<dbReference type="RefSeq" id="WP_012577827.1">
    <property type="nucleotide sequence ID" value="NZ_CBCRZZ010000006.1"/>
</dbReference>
<evidence type="ECO:0000313" key="2">
    <source>
        <dbReference type="Proteomes" id="UP000043107"/>
    </source>
</evidence>
<organism evidence="1 2">
    <name type="scientific">Bifidobacterium longum subsp. infantis</name>
    <dbReference type="NCBI Taxonomy" id="1682"/>
    <lineage>
        <taxon>Bacteria</taxon>
        <taxon>Bacillati</taxon>
        <taxon>Actinomycetota</taxon>
        <taxon>Actinomycetes</taxon>
        <taxon>Bifidobacteriales</taxon>
        <taxon>Bifidobacteriaceae</taxon>
        <taxon>Bifidobacterium</taxon>
    </lineage>
</organism>
<name>A0ABP1X756_BIFLI</name>
<dbReference type="Proteomes" id="UP000043107">
    <property type="component" value="Unassembled WGS sequence"/>
</dbReference>
<accession>A0ABP1X756</accession>
<reference evidence="1 2" key="1">
    <citation type="submission" date="2014-09" db="EMBL/GenBank/DDBJ databases">
        <authorList>
            <person name="Bertelli C."/>
        </authorList>
    </citation>
    <scope>NUCLEOTIDE SEQUENCE [LARGE SCALE GENOMIC DNA]</scope>
    <source>
        <strain evidence="1 2">BIC1401111250</strain>
    </source>
</reference>
<keyword evidence="2" id="KW-1185">Reference proteome</keyword>
<gene>
    <name evidence="1" type="ORF">BLIC_c01649</name>
</gene>
<proteinExistence type="predicted"/>
<comment type="caution">
    <text evidence="1">The sequence shown here is derived from an EMBL/GenBank/DDBJ whole genome shotgun (WGS) entry which is preliminary data.</text>
</comment>
<protein>
    <submittedName>
        <fullName evidence="1">Uncharacterized protein</fullName>
    </submittedName>
</protein>
<sequence>MTQARKGPRLPLNRLGEAILAGSWLSTQLGRRLYAAEAQTFGRMVYDEWAKTHPGTLPYTVRIDSSQKTAYLPEDMPLLHKALTRYTNSRSYQRIQAEIKGETPMSEKPFWEGKTCKEMAGLHVKATWKNGTIVTGVLDDAGDINLGDNWSLYTSRGYDSSCDFEPIDNIQSIELLDDPEYERIDNIENVQVGDIACTTEGNHFRVIDLKPDPLGDMLLRIRISEIDGEYCIDSDDFAYALRRKPKLPDHDGLWRDKDNALWSVAISGLDNSKLVALLIGDPESPVTGSVWSGLNSKHVTSQAPFRPAKAVEA</sequence>
<dbReference type="EMBL" id="CCWP01000035">
    <property type="protein sequence ID" value="CEF02857.1"/>
    <property type="molecule type" value="Genomic_DNA"/>
</dbReference>